<proteinExistence type="predicted"/>
<evidence type="ECO:0000259" key="2">
    <source>
        <dbReference type="Pfam" id="PF13681"/>
    </source>
</evidence>
<evidence type="ECO:0000313" key="5">
    <source>
        <dbReference type="Proteomes" id="UP000012019"/>
    </source>
</evidence>
<gene>
    <name evidence="4" type="ORF">MPL1_00452</name>
</gene>
<dbReference type="EMBL" id="APHR01000002">
    <property type="protein sequence ID" value="EMR14305.1"/>
    <property type="molecule type" value="Genomic_DNA"/>
</dbReference>
<dbReference type="InterPro" id="IPR025746">
    <property type="entry name" value="PilX_N_dom"/>
</dbReference>
<evidence type="ECO:0000256" key="1">
    <source>
        <dbReference type="SAM" id="Phobius"/>
    </source>
</evidence>
<keyword evidence="1" id="KW-0812">Transmembrane</keyword>
<accession>M7PKC2</accession>
<comment type="caution">
    <text evidence="4">The sequence shown here is derived from an EMBL/GenBank/DDBJ whole genome shotgun (WGS) entry which is preliminary data.</text>
</comment>
<keyword evidence="1" id="KW-1133">Transmembrane helix</keyword>
<evidence type="ECO:0000313" key="4">
    <source>
        <dbReference type="EMBL" id="EMR14305.1"/>
    </source>
</evidence>
<feature type="transmembrane region" description="Helical" evidence="1">
    <location>
        <begin position="12"/>
        <end position="34"/>
    </location>
</feature>
<organism evidence="4 5">
    <name type="scientific">Methylophaga lonarensis MPL</name>
    <dbReference type="NCBI Taxonomy" id="1286106"/>
    <lineage>
        <taxon>Bacteria</taxon>
        <taxon>Pseudomonadati</taxon>
        <taxon>Pseudomonadota</taxon>
        <taxon>Gammaproteobacteria</taxon>
        <taxon>Thiotrichales</taxon>
        <taxon>Piscirickettsiaceae</taxon>
        <taxon>Methylophaga</taxon>
    </lineage>
</organism>
<dbReference type="Pfam" id="PF13681">
    <property type="entry name" value="PilX"/>
    <property type="match status" value="1"/>
</dbReference>
<reference evidence="4 5" key="1">
    <citation type="journal article" date="2013" name="Genome Announc.">
        <title>Draft Genome Sequence of Methylophaga lonarensis MPLT, a Haloalkaliphilic (Non-Methane-Utilizing) Methylotroph.</title>
        <authorList>
            <person name="Shetty S.A."/>
            <person name="Marathe N.P."/>
            <person name="Munot H."/>
            <person name="Antony C.P."/>
            <person name="Dhotre D.P."/>
            <person name="Murrell J.C."/>
            <person name="Shouche Y.S."/>
        </authorList>
    </citation>
    <scope>NUCLEOTIDE SEQUENCE [LARGE SCALE GENOMIC DNA]</scope>
    <source>
        <strain evidence="4 5">MPL</strain>
    </source>
</reference>
<keyword evidence="5" id="KW-1185">Reference proteome</keyword>
<dbReference type="PATRIC" id="fig|1286106.3.peg.90"/>
<dbReference type="Proteomes" id="UP000012019">
    <property type="component" value="Unassembled WGS sequence"/>
</dbReference>
<dbReference type="AlphaFoldDB" id="M7PKC2"/>
<evidence type="ECO:0000259" key="3">
    <source>
        <dbReference type="Pfam" id="PF14341"/>
    </source>
</evidence>
<name>M7PKC2_9GAMM</name>
<feature type="domain" description="Type 4 fimbrial biogenesis protein PilX N-terminal" evidence="3">
    <location>
        <begin position="14"/>
        <end position="63"/>
    </location>
</feature>
<sequence length="182" mass="20333">MNRFHRIKSIQQTGATLIISLIVLVLMTIIGLAAMRSSMMQERMASNTRDYELASQAAETALREAENWLISQVNEPIPGASRVWLLNDMHPNPNEARNWWEMPARGRAWWLANAVAYSGPALANINSQPRSIIEHQSFITDDLLIGTGSNTTGIDYYRITARGSGGSDQSRVLIQSTVSKRY</sequence>
<dbReference type="Pfam" id="PF14341">
    <property type="entry name" value="PilX_N"/>
    <property type="match status" value="1"/>
</dbReference>
<keyword evidence="1" id="KW-0472">Membrane</keyword>
<dbReference type="InterPro" id="IPR025205">
    <property type="entry name" value="PilX/PilW_C"/>
</dbReference>
<dbReference type="RefSeq" id="WP_009725158.1">
    <property type="nucleotide sequence ID" value="NZ_APHR01000002.1"/>
</dbReference>
<dbReference type="STRING" id="1286106.MPL1_00452"/>
<protein>
    <submittedName>
        <fullName evidence="4">Type IV fimbrial biogenesis protein PilX</fullName>
    </submittedName>
</protein>
<dbReference type="OrthoDB" id="5298746at2"/>
<dbReference type="eggNOG" id="COG4726">
    <property type="taxonomic scope" value="Bacteria"/>
</dbReference>
<feature type="domain" description="PilX/PilW C-terminal" evidence="2">
    <location>
        <begin position="95"/>
        <end position="179"/>
    </location>
</feature>